<keyword evidence="6" id="KW-1003">Cell membrane</keyword>
<evidence type="ECO:0000256" key="3">
    <source>
        <dbReference type="ARBA" id="ARBA00022989"/>
    </source>
</evidence>
<feature type="transmembrane region" description="Helical" evidence="6">
    <location>
        <begin position="54"/>
        <end position="78"/>
    </location>
</feature>
<evidence type="ECO:0000313" key="9">
    <source>
        <dbReference type="Proteomes" id="UP000280501"/>
    </source>
</evidence>
<evidence type="ECO:0000256" key="1">
    <source>
        <dbReference type="ARBA" id="ARBA00004141"/>
    </source>
</evidence>
<dbReference type="OrthoDB" id="670210at2"/>
<dbReference type="PIRSF" id="PIRSF006648">
    <property type="entry name" value="DrrB"/>
    <property type="match status" value="1"/>
</dbReference>
<feature type="transmembrane region" description="Helical" evidence="6">
    <location>
        <begin position="25"/>
        <end position="48"/>
    </location>
</feature>
<dbReference type="Proteomes" id="UP000280501">
    <property type="component" value="Unassembled WGS sequence"/>
</dbReference>
<dbReference type="InterPro" id="IPR013525">
    <property type="entry name" value="ABC2_TM"/>
</dbReference>
<dbReference type="GO" id="GO:0140359">
    <property type="term" value="F:ABC-type transporter activity"/>
    <property type="evidence" value="ECO:0007669"/>
    <property type="project" value="InterPro"/>
</dbReference>
<dbReference type="PANTHER" id="PTHR43229:SF2">
    <property type="entry name" value="NODULATION PROTEIN J"/>
    <property type="match status" value="1"/>
</dbReference>
<keyword evidence="3 6" id="KW-1133">Transmembrane helix</keyword>
<evidence type="ECO:0000256" key="5">
    <source>
        <dbReference type="ARBA" id="ARBA00023251"/>
    </source>
</evidence>
<dbReference type="PANTHER" id="PTHR43229">
    <property type="entry name" value="NODULATION PROTEIN J"/>
    <property type="match status" value="1"/>
</dbReference>
<feature type="transmembrane region" description="Helical" evidence="6">
    <location>
        <begin position="137"/>
        <end position="162"/>
    </location>
</feature>
<organism evidence="8 9">
    <name type="scientific">Myceligenerans xiligouense</name>
    <dbReference type="NCBI Taxonomy" id="253184"/>
    <lineage>
        <taxon>Bacteria</taxon>
        <taxon>Bacillati</taxon>
        <taxon>Actinomycetota</taxon>
        <taxon>Actinomycetes</taxon>
        <taxon>Micrococcales</taxon>
        <taxon>Promicromonosporaceae</taxon>
        <taxon>Myceligenerans</taxon>
    </lineage>
</organism>
<evidence type="ECO:0000256" key="4">
    <source>
        <dbReference type="ARBA" id="ARBA00023136"/>
    </source>
</evidence>
<dbReference type="EMBL" id="RKQZ01000001">
    <property type="protein sequence ID" value="RPF20957.1"/>
    <property type="molecule type" value="Genomic_DNA"/>
</dbReference>
<protein>
    <recommendedName>
        <fullName evidence="6">Transport permease protein</fullName>
    </recommendedName>
</protein>
<keyword evidence="9" id="KW-1185">Reference proteome</keyword>
<evidence type="ECO:0000313" key="8">
    <source>
        <dbReference type="EMBL" id="RPF20957.1"/>
    </source>
</evidence>
<dbReference type="InterPro" id="IPR051784">
    <property type="entry name" value="Nod_factor_ABC_transporter"/>
</dbReference>
<gene>
    <name evidence="8" type="ORF">EDD34_1565</name>
</gene>
<evidence type="ECO:0000256" key="6">
    <source>
        <dbReference type="RuleBase" id="RU361157"/>
    </source>
</evidence>
<keyword evidence="4 6" id="KW-0472">Membrane</keyword>
<comment type="subcellular location">
    <subcellularLocation>
        <location evidence="6">Cell membrane</location>
        <topology evidence="6">Multi-pass membrane protein</topology>
    </subcellularLocation>
    <subcellularLocation>
        <location evidence="1">Membrane</location>
        <topology evidence="1">Multi-pass membrane protein</topology>
    </subcellularLocation>
</comment>
<evidence type="ECO:0000259" key="7">
    <source>
        <dbReference type="PROSITE" id="PS51012"/>
    </source>
</evidence>
<feature type="domain" description="ABC transmembrane type-2" evidence="7">
    <location>
        <begin position="24"/>
        <end position="254"/>
    </location>
</feature>
<keyword evidence="2 6" id="KW-0812">Transmembrane</keyword>
<comment type="similarity">
    <text evidence="6">Belongs to the ABC-2 integral membrane protein family.</text>
</comment>
<feature type="transmembrane region" description="Helical" evidence="6">
    <location>
        <begin position="228"/>
        <end position="251"/>
    </location>
</feature>
<dbReference type="GO" id="GO:0046677">
    <property type="term" value="P:response to antibiotic"/>
    <property type="evidence" value="ECO:0007669"/>
    <property type="project" value="UniProtKB-KW"/>
</dbReference>
<feature type="transmembrane region" description="Helical" evidence="6">
    <location>
        <begin position="98"/>
        <end position="125"/>
    </location>
</feature>
<feature type="transmembrane region" description="Helical" evidence="6">
    <location>
        <begin position="169"/>
        <end position="188"/>
    </location>
</feature>
<reference evidence="8 9" key="1">
    <citation type="submission" date="2018-11" db="EMBL/GenBank/DDBJ databases">
        <title>Sequencing the genomes of 1000 actinobacteria strains.</title>
        <authorList>
            <person name="Klenk H.-P."/>
        </authorList>
    </citation>
    <scope>NUCLEOTIDE SEQUENCE [LARGE SCALE GENOMIC DNA]</scope>
    <source>
        <strain evidence="8 9">DSM 15700</strain>
    </source>
</reference>
<comment type="caution">
    <text evidence="8">The sequence shown here is derived from an EMBL/GenBank/DDBJ whole genome shotgun (WGS) entry which is preliminary data.</text>
</comment>
<accession>A0A3N4YLG6</accession>
<keyword evidence="6" id="KW-0813">Transport</keyword>
<dbReference type="AlphaFoldDB" id="A0A3N4YLG6"/>
<proteinExistence type="inferred from homology"/>
<dbReference type="RefSeq" id="WP_123814062.1">
    <property type="nucleotide sequence ID" value="NZ_RKQZ01000001.1"/>
</dbReference>
<dbReference type="PROSITE" id="PS51012">
    <property type="entry name" value="ABC_TM2"/>
    <property type="match status" value="1"/>
</dbReference>
<evidence type="ECO:0000256" key="2">
    <source>
        <dbReference type="ARBA" id="ARBA00022692"/>
    </source>
</evidence>
<name>A0A3N4YLG6_9MICO</name>
<keyword evidence="5" id="KW-0046">Antibiotic resistance</keyword>
<dbReference type="GO" id="GO:0043190">
    <property type="term" value="C:ATP-binding cassette (ABC) transporter complex"/>
    <property type="evidence" value="ECO:0007669"/>
    <property type="project" value="InterPro"/>
</dbReference>
<sequence>MTYLLRDVSTMTVRGLRLVSRDVDAMITAVLLPVIILLMFVLVFGGAIDLGTGYINYVTPGVILLAAGFGAANTAMAVERDMSSGMVERLRSMPVTAWTVLSGHVAASLVKNLVTTAIVFGVSILMGFRPEASPLEWLAAVGMILLFVGWITWLAAFVGVLVRSPDAAGGFSFFVMFLPYVSSAFVPVDTLPSWLRGFAEHQPVTPVIETVRGLVAGDVATTTDPAGAAVLAVVWCLGLGVVFTVAAGLAFRARR</sequence>
<dbReference type="InterPro" id="IPR000412">
    <property type="entry name" value="ABC_2_transport"/>
</dbReference>
<dbReference type="InterPro" id="IPR047817">
    <property type="entry name" value="ABC2_TM_bact-type"/>
</dbReference>
<dbReference type="Pfam" id="PF01061">
    <property type="entry name" value="ABC2_membrane"/>
    <property type="match status" value="1"/>
</dbReference>